<feature type="compositionally biased region" description="Basic and acidic residues" evidence="1">
    <location>
        <begin position="16"/>
        <end position="35"/>
    </location>
</feature>
<feature type="region of interest" description="Disordered" evidence="1">
    <location>
        <begin position="1"/>
        <end position="35"/>
    </location>
</feature>
<sequence>MTATEPEKSGGGAERPLPRPDRPGGFRASAEVDHEHADEYTAAYTIQRMCTRPYPPYGLDHG</sequence>
<evidence type="ECO:0000256" key="1">
    <source>
        <dbReference type="SAM" id="MobiDB-lite"/>
    </source>
</evidence>
<evidence type="ECO:0000313" key="2">
    <source>
        <dbReference type="EMBL" id="PRY02153.1"/>
    </source>
</evidence>
<gene>
    <name evidence="2" type="ORF">CLV72_101754</name>
</gene>
<dbReference type="Proteomes" id="UP000237846">
    <property type="component" value="Unassembled WGS sequence"/>
</dbReference>
<name>A0A2T0QE77_9ACTN</name>
<comment type="caution">
    <text evidence="2">The sequence shown here is derived from an EMBL/GenBank/DDBJ whole genome shotgun (WGS) entry which is preliminary data.</text>
</comment>
<dbReference type="AlphaFoldDB" id="A0A2T0QE77"/>
<reference evidence="2 3" key="1">
    <citation type="submission" date="2018-03" db="EMBL/GenBank/DDBJ databases">
        <title>Genomic Encyclopedia of Archaeal and Bacterial Type Strains, Phase II (KMG-II): from individual species to whole genera.</title>
        <authorList>
            <person name="Goeker M."/>
        </authorList>
    </citation>
    <scope>NUCLEOTIDE SEQUENCE [LARGE SCALE GENOMIC DNA]</scope>
    <source>
        <strain evidence="2 3">DSM 45601</strain>
    </source>
</reference>
<dbReference type="EMBL" id="PVZC01000001">
    <property type="protein sequence ID" value="PRY02153.1"/>
    <property type="molecule type" value="Genomic_DNA"/>
</dbReference>
<keyword evidence="3" id="KW-1185">Reference proteome</keyword>
<accession>A0A2T0QE77</accession>
<organism evidence="2 3">
    <name type="scientific">Allonocardiopsis opalescens</name>
    <dbReference type="NCBI Taxonomy" id="1144618"/>
    <lineage>
        <taxon>Bacteria</taxon>
        <taxon>Bacillati</taxon>
        <taxon>Actinomycetota</taxon>
        <taxon>Actinomycetes</taxon>
        <taxon>Streptosporangiales</taxon>
        <taxon>Allonocardiopsis</taxon>
    </lineage>
</organism>
<evidence type="ECO:0000313" key="3">
    <source>
        <dbReference type="Proteomes" id="UP000237846"/>
    </source>
</evidence>
<proteinExistence type="predicted"/>
<protein>
    <submittedName>
        <fullName evidence="2">Uncharacterized protein</fullName>
    </submittedName>
</protein>